<evidence type="ECO:0000313" key="2">
    <source>
        <dbReference type="Proteomes" id="UP001162483"/>
    </source>
</evidence>
<dbReference type="Proteomes" id="UP001162483">
    <property type="component" value="Unassembled WGS sequence"/>
</dbReference>
<feature type="non-terminal residue" evidence="1">
    <location>
        <position position="122"/>
    </location>
</feature>
<gene>
    <name evidence="1" type="ORF">SPARVUS_LOCUS253451</name>
</gene>
<sequence>ESSPSVLHRCTSSCPSVLHRLLAPPLQSCRGVPAPPLQSCTGLYRLLPFSLCTGVTNSSPSVLHRCTGSSPSVLHRCNRLLPFRLAHLTVPFFHWNFVSDNGGSVLLCGCYLCKLILSPAAN</sequence>
<reference evidence="1" key="1">
    <citation type="submission" date="2023-05" db="EMBL/GenBank/DDBJ databases">
        <authorList>
            <person name="Stuckert A."/>
        </authorList>
    </citation>
    <scope>NUCLEOTIDE SEQUENCE</scope>
</reference>
<keyword evidence="2" id="KW-1185">Reference proteome</keyword>
<evidence type="ECO:0000313" key="1">
    <source>
        <dbReference type="EMBL" id="CAI9532659.1"/>
    </source>
</evidence>
<proteinExistence type="predicted"/>
<name>A0ABN9A9K1_9NEOB</name>
<protein>
    <submittedName>
        <fullName evidence="1">Uncharacterized protein</fullName>
    </submittedName>
</protein>
<accession>A0ABN9A9K1</accession>
<feature type="non-terminal residue" evidence="1">
    <location>
        <position position="1"/>
    </location>
</feature>
<comment type="caution">
    <text evidence="1">The sequence shown here is derived from an EMBL/GenBank/DDBJ whole genome shotgun (WGS) entry which is preliminary data.</text>
</comment>
<organism evidence="1 2">
    <name type="scientific">Staurois parvus</name>
    <dbReference type="NCBI Taxonomy" id="386267"/>
    <lineage>
        <taxon>Eukaryota</taxon>
        <taxon>Metazoa</taxon>
        <taxon>Chordata</taxon>
        <taxon>Craniata</taxon>
        <taxon>Vertebrata</taxon>
        <taxon>Euteleostomi</taxon>
        <taxon>Amphibia</taxon>
        <taxon>Batrachia</taxon>
        <taxon>Anura</taxon>
        <taxon>Neobatrachia</taxon>
        <taxon>Ranoidea</taxon>
        <taxon>Ranidae</taxon>
        <taxon>Staurois</taxon>
    </lineage>
</organism>
<dbReference type="EMBL" id="CATNWA010000076">
    <property type="protein sequence ID" value="CAI9532659.1"/>
    <property type="molecule type" value="Genomic_DNA"/>
</dbReference>